<dbReference type="EMBL" id="JACHMN010000001">
    <property type="protein sequence ID" value="MBB5867376.1"/>
    <property type="molecule type" value="Genomic_DNA"/>
</dbReference>
<reference evidence="1 2" key="1">
    <citation type="submission" date="2020-08" db="EMBL/GenBank/DDBJ databases">
        <title>Sequencing the genomes of 1000 actinobacteria strains.</title>
        <authorList>
            <person name="Klenk H.-P."/>
        </authorList>
    </citation>
    <scope>NUCLEOTIDE SEQUENCE [LARGE SCALE GENOMIC DNA]</scope>
    <source>
        <strain evidence="1 2">DSM 45362</strain>
    </source>
</reference>
<protein>
    <submittedName>
        <fullName evidence="1">Uncharacterized protein</fullName>
    </submittedName>
</protein>
<sequence length="124" mass="14137">MGPLGYDGLRESLIEFFGEPAEMLILEEEVSEVESGGSVAALSPYRYMSNVFFYGLLVPALERDDTAMIGKCCDFVEEVLRTDDDELRQCLTIRVSESVFMRRQWIETALRHAGPLWHAELSQR</sequence>
<gene>
    <name evidence="1" type="ORF">F4553_000755</name>
</gene>
<proteinExistence type="predicted"/>
<dbReference type="RefSeq" id="WP_184832031.1">
    <property type="nucleotide sequence ID" value="NZ_JACHMN010000001.1"/>
</dbReference>
<dbReference type="AlphaFoldDB" id="A0A841BJJ7"/>
<accession>A0A841BJJ7</accession>
<comment type="caution">
    <text evidence="1">The sequence shown here is derived from an EMBL/GenBank/DDBJ whole genome shotgun (WGS) entry which is preliminary data.</text>
</comment>
<organism evidence="1 2">
    <name type="scientific">Allocatelliglobosispora scoriae</name>
    <dbReference type="NCBI Taxonomy" id="643052"/>
    <lineage>
        <taxon>Bacteria</taxon>
        <taxon>Bacillati</taxon>
        <taxon>Actinomycetota</taxon>
        <taxon>Actinomycetes</taxon>
        <taxon>Micromonosporales</taxon>
        <taxon>Micromonosporaceae</taxon>
        <taxon>Allocatelliglobosispora</taxon>
    </lineage>
</organism>
<evidence type="ECO:0000313" key="1">
    <source>
        <dbReference type="EMBL" id="MBB5867376.1"/>
    </source>
</evidence>
<dbReference type="Proteomes" id="UP000587527">
    <property type="component" value="Unassembled WGS sequence"/>
</dbReference>
<keyword evidence="2" id="KW-1185">Reference proteome</keyword>
<evidence type="ECO:0000313" key="2">
    <source>
        <dbReference type="Proteomes" id="UP000587527"/>
    </source>
</evidence>
<name>A0A841BJJ7_9ACTN</name>